<evidence type="ECO:0000313" key="1">
    <source>
        <dbReference type="EMBL" id="MUG44312.1"/>
    </source>
</evidence>
<dbReference type="EMBL" id="WNZW01000001">
    <property type="protein sequence ID" value="MUG44312.1"/>
    <property type="molecule type" value="Genomic_DNA"/>
</dbReference>
<dbReference type="Proteomes" id="UP000447876">
    <property type="component" value="Unassembled WGS sequence"/>
</dbReference>
<dbReference type="SUPFAM" id="SSF160631">
    <property type="entry name" value="SMI1/KNR4-like"/>
    <property type="match status" value="1"/>
</dbReference>
<dbReference type="InterPro" id="IPR037883">
    <property type="entry name" value="Knr4/Smi1-like_sf"/>
</dbReference>
<organism evidence="1 2">
    <name type="scientific">Paenibacillus woosongensis</name>
    <dbReference type="NCBI Taxonomy" id="307580"/>
    <lineage>
        <taxon>Bacteria</taxon>
        <taxon>Bacillati</taxon>
        <taxon>Bacillota</taxon>
        <taxon>Bacilli</taxon>
        <taxon>Bacillales</taxon>
        <taxon>Paenibacillaceae</taxon>
        <taxon>Paenibacillus</taxon>
    </lineage>
</organism>
<protein>
    <recommendedName>
        <fullName evidence="3">SMI1/KNR4 family protein</fullName>
    </recommendedName>
</protein>
<comment type="caution">
    <text evidence="1">The sequence shown here is derived from an EMBL/GenBank/DDBJ whole genome shotgun (WGS) entry which is preliminary data.</text>
</comment>
<evidence type="ECO:0000313" key="2">
    <source>
        <dbReference type="Proteomes" id="UP000447876"/>
    </source>
</evidence>
<name>A0A7X2YYJ8_9BACL</name>
<dbReference type="OrthoDB" id="8611321at2"/>
<reference evidence="1 2" key="1">
    <citation type="submission" date="2019-11" db="EMBL/GenBank/DDBJ databases">
        <title>Draft genome sequences of five Paenibacillus species of dairy origin.</title>
        <authorList>
            <person name="Olajide A.M."/>
            <person name="Chen S."/>
            <person name="Lapointe G."/>
        </authorList>
    </citation>
    <scope>NUCLEOTIDE SEQUENCE [LARGE SCALE GENOMIC DNA]</scope>
    <source>
        <strain evidence="1 2">12CR55</strain>
    </source>
</reference>
<dbReference type="RefSeq" id="WP_155609706.1">
    <property type="nucleotide sequence ID" value="NZ_WNZW01000001.1"/>
</dbReference>
<proteinExistence type="predicted"/>
<dbReference type="AlphaFoldDB" id="A0A7X2YYJ8"/>
<sequence>MNEKLRSVIKRVKVKLAVEPDSIIFGELNEGNPEIQLDSDYYKQYMEFLKEVNGGRCGAVDLWSFDELYMHQSRVTDYLGGTDRWLEVGQVLYEPLVIEKSSGQVYYFYQGYSDRLGQTLGDYDYFLLNYVFGRKYEELVPDAHLEEWYQFIKGLGLA</sequence>
<evidence type="ECO:0008006" key="3">
    <source>
        <dbReference type="Google" id="ProtNLM"/>
    </source>
</evidence>
<gene>
    <name evidence="1" type="ORF">GNP95_04790</name>
</gene>
<accession>A0A7X2YYJ8</accession>